<gene>
    <name evidence="8" type="ORF">HIV01_011140</name>
</gene>
<feature type="signal peptide" evidence="5">
    <location>
        <begin position="1"/>
        <end position="27"/>
    </location>
</feature>
<proteinExistence type="inferred from homology"/>
<dbReference type="Pfam" id="PF00593">
    <property type="entry name" value="TonB_dep_Rec_b-barrel"/>
    <property type="match status" value="1"/>
</dbReference>
<feature type="domain" description="TonB-dependent receptor-like beta-barrel" evidence="6">
    <location>
        <begin position="475"/>
        <end position="980"/>
    </location>
</feature>
<protein>
    <submittedName>
        <fullName evidence="8">TonB-dependent receptor</fullName>
    </submittedName>
</protein>
<keyword evidence="4" id="KW-0798">TonB box</keyword>
<keyword evidence="9" id="KW-1185">Reference proteome</keyword>
<dbReference type="Proteomes" id="UP000663400">
    <property type="component" value="Chromosome"/>
</dbReference>
<dbReference type="PANTHER" id="PTHR40980">
    <property type="entry name" value="PLUG DOMAIN-CONTAINING PROTEIN"/>
    <property type="match status" value="1"/>
</dbReference>
<dbReference type="Pfam" id="PF07715">
    <property type="entry name" value="Plug"/>
    <property type="match status" value="1"/>
</dbReference>
<dbReference type="InterPro" id="IPR000531">
    <property type="entry name" value="Beta-barrel_TonB"/>
</dbReference>
<keyword evidence="3" id="KW-0998">Cell outer membrane</keyword>
<dbReference type="SUPFAM" id="SSF56935">
    <property type="entry name" value="Porins"/>
    <property type="match status" value="1"/>
</dbReference>
<keyword evidence="5" id="KW-0732">Signal</keyword>
<reference evidence="8 9" key="1">
    <citation type="submission" date="2021-02" db="EMBL/GenBank/DDBJ databases">
        <title>Lysobacter arenosi sp. nov., isolated from soil of gangwondo yeongwol, south Korea.</title>
        <authorList>
            <person name="Kim K.R."/>
            <person name="Kim K.H."/>
            <person name="Jeon C.O."/>
        </authorList>
    </citation>
    <scope>NUCLEOTIDE SEQUENCE [LARGE SCALE GENOMIC DNA]</scope>
    <source>
        <strain evidence="8 9">R7</strain>
    </source>
</reference>
<dbReference type="EMBL" id="CP071517">
    <property type="protein sequence ID" value="QSX73790.1"/>
    <property type="molecule type" value="Genomic_DNA"/>
</dbReference>
<evidence type="ECO:0000256" key="3">
    <source>
        <dbReference type="ARBA" id="ARBA00023237"/>
    </source>
</evidence>
<name>A0ABX7R6P8_9GAMM</name>
<dbReference type="NCBIfam" id="TIGR01782">
    <property type="entry name" value="TonB-Xanth-Caul"/>
    <property type="match status" value="1"/>
</dbReference>
<keyword evidence="2 4" id="KW-0472">Membrane</keyword>
<accession>A0ABX7R6P8</accession>
<comment type="subcellular location">
    <subcellularLocation>
        <location evidence="1 4">Cell outer membrane</location>
    </subcellularLocation>
</comment>
<feature type="chain" id="PRO_5045698376" evidence="5">
    <location>
        <begin position="28"/>
        <end position="1013"/>
    </location>
</feature>
<dbReference type="InterPro" id="IPR037066">
    <property type="entry name" value="Plug_dom_sf"/>
</dbReference>
<sequence>MKQSRVAPKRTLLTSALLLALSQPLYAQQTTNTTNTSEAGQRSATVDEDARTLDTVVVQGIRGSLTSSMNLKRDSQGVVDGIVAEDIGKFPDTNLAESLQRISGVSIDRSLGEGARVTVRGIGPDYNMVMLNGRQMPASSNGNGAGVSNSRAFDFANLASEAISSVEVYKTSRASIPPGGIGATINIRTARPLESEPVINVGMKAVHDTSNGNLPDSLQGHDITPEISGIFSQRYFDGTFGVALTGSYQERDFGFSQVGVPNGWRPFRGDENNWGTIPQPGTPGSENITNRPGPTDIYSVPQNLNYSVNGVQRQRTNGQLTLQWAPADNVTTTLDYTYSENKIQQQRNELSVWFNFGPSVSSWTDGPVAAPLIYKEIINPANSDVSMGGMRLANVNENKSLGFNVDWEISDALDLSLDYHNSSAETRPDSPWGSAGVLGMSAFVRGDTTADFTRDFPVVTIALPPGVSQVEPSQALVSGSVFNNAYNKSEIEQTQVKGRFEFGEYSGLDFGASYTDVENRTAFGFMQRDTWGGVGTAADYDDSIFTPDNMGEYFESFSGHNAPAFTDRFLLFDFDRLRARAAELTGHPEWYRAPEAFTRDLRTEEKSTGGYMQYTTTFNWSMPLNLAAGVRYEKTEVTSSALVPTATGISWSAANELNLNFGEPGFATLRGEYDYWLPNLDASLDITDSIILRGSYSQTIGRPGWADIQGGRTLDQIVRVDGGTGTQGDPSLKPLVSDNFDLSFEWYFAESSYVSVGYFRKDIENYIGTSQIIDVGGSDGETPFNLHTPVGGGYWNAALANGCPQADVVCIRNYILGNFNGQPGVTRTGTDANGNATGTINGLSSDPLASFRITTPANKQDSTLDGWEFNVQHVFGETGFGVAANYTIVDSPDLNYDNAVLGGQFALVGLSDSANLVLFYEKYDWSVRTAYNWRDQFLSAVFDGSGIPNPNYVDDYGQLDISIGYQINDQMSVQFEGINITDETVRVFGRNERQTLFATQNGPRYMLGFRYQF</sequence>
<dbReference type="RefSeq" id="WP_200607112.1">
    <property type="nucleotide sequence ID" value="NZ_CP071517.1"/>
</dbReference>
<dbReference type="InterPro" id="IPR010104">
    <property type="entry name" value="TonB_rcpt_bac"/>
</dbReference>
<evidence type="ECO:0000259" key="6">
    <source>
        <dbReference type="Pfam" id="PF00593"/>
    </source>
</evidence>
<evidence type="ECO:0000256" key="5">
    <source>
        <dbReference type="SAM" id="SignalP"/>
    </source>
</evidence>
<evidence type="ECO:0000256" key="4">
    <source>
        <dbReference type="RuleBase" id="RU003357"/>
    </source>
</evidence>
<dbReference type="Gene3D" id="2.40.170.20">
    <property type="entry name" value="TonB-dependent receptor, beta-barrel domain"/>
    <property type="match status" value="1"/>
</dbReference>
<dbReference type="Gene3D" id="2.170.130.10">
    <property type="entry name" value="TonB-dependent receptor, plug domain"/>
    <property type="match status" value="1"/>
</dbReference>
<evidence type="ECO:0000256" key="2">
    <source>
        <dbReference type="ARBA" id="ARBA00023136"/>
    </source>
</evidence>
<evidence type="ECO:0000259" key="7">
    <source>
        <dbReference type="Pfam" id="PF07715"/>
    </source>
</evidence>
<dbReference type="InterPro" id="IPR036942">
    <property type="entry name" value="Beta-barrel_TonB_sf"/>
</dbReference>
<keyword evidence="8" id="KW-0675">Receptor</keyword>
<dbReference type="PANTHER" id="PTHR40980:SF3">
    <property type="entry name" value="TONB-DEPENDENT RECEPTOR-LIKE BETA-BARREL DOMAIN-CONTAINING PROTEIN"/>
    <property type="match status" value="1"/>
</dbReference>
<evidence type="ECO:0000313" key="8">
    <source>
        <dbReference type="EMBL" id="QSX73790.1"/>
    </source>
</evidence>
<evidence type="ECO:0000313" key="9">
    <source>
        <dbReference type="Proteomes" id="UP000663400"/>
    </source>
</evidence>
<dbReference type="InterPro" id="IPR012910">
    <property type="entry name" value="Plug_dom"/>
</dbReference>
<evidence type="ECO:0000256" key="1">
    <source>
        <dbReference type="ARBA" id="ARBA00004442"/>
    </source>
</evidence>
<organism evidence="8 9">
    <name type="scientific">Lysobacter arenosi</name>
    <dbReference type="NCBI Taxonomy" id="2795387"/>
    <lineage>
        <taxon>Bacteria</taxon>
        <taxon>Pseudomonadati</taxon>
        <taxon>Pseudomonadota</taxon>
        <taxon>Gammaproteobacteria</taxon>
        <taxon>Lysobacterales</taxon>
        <taxon>Lysobacteraceae</taxon>
        <taxon>Lysobacter</taxon>
    </lineage>
</organism>
<feature type="domain" description="TonB-dependent receptor plug" evidence="7">
    <location>
        <begin position="72"/>
        <end position="182"/>
    </location>
</feature>
<comment type="similarity">
    <text evidence="4">Belongs to the TonB-dependent receptor family.</text>
</comment>